<dbReference type="Pfam" id="PF01475">
    <property type="entry name" value="FUR"/>
    <property type="match status" value="1"/>
</dbReference>
<dbReference type="Gene3D" id="1.10.10.10">
    <property type="entry name" value="Winged helix-like DNA-binding domain superfamily/Winged helix DNA-binding domain"/>
    <property type="match status" value="1"/>
</dbReference>
<dbReference type="GO" id="GO:0003700">
    <property type="term" value="F:DNA-binding transcription factor activity"/>
    <property type="evidence" value="ECO:0007669"/>
    <property type="project" value="InterPro"/>
</dbReference>
<keyword evidence="3 7" id="KW-0862">Zinc</keyword>
<dbReference type="CDD" id="cd07153">
    <property type="entry name" value="Fur_like"/>
    <property type="match status" value="1"/>
</dbReference>
<comment type="cofactor">
    <cofactor evidence="7">
        <name>Zn(2+)</name>
        <dbReference type="ChEBI" id="CHEBI:29105"/>
    </cofactor>
    <text evidence="7">Binds 1 zinc ion per subunit.</text>
</comment>
<evidence type="ECO:0000256" key="5">
    <source>
        <dbReference type="ARBA" id="ARBA00023125"/>
    </source>
</evidence>
<dbReference type="InterPro" id="IPR002481">
    <property type="entry name" value="FUR"/>
</dbReference>
<evidence type="ECO:0000256" key="3">
    <source>
        <dbReference type="ARBA" id="ARBA00022833"/>
    </source>
</evidence>
<evidence type="ECO:0000256" key="4">
    <source>
        <dbReference type="ARBA" id="ARBA00023015"/>
    </source>
</evidence>
<accession>S4W7T0</accession>
<organism evidence="8">
    <name type="scientific">uncultured bacterium FPPP_13C3</name>
    <dbReference type="NCBI Taxonomy" id="1343845"/>
    <lineage>
        <taxon>Bacteria</taxon>
        <taxon>environmental samples</taxon>
    </lineage>
</organism>
<protein>
    <submittedName>
        <fullName evidence="8">Ferric uptake regulator, Fur family</fullName>
    </submittedName>
</protein>
<evidence type="ECO:0000256" key="6">
    <source>
        <dbReference type="ARBA" id="ARBA00023163"/>
    </source>
</evidence>
<dbReference type="AlphaFoldDB" id="S4W7T0"/>
<evidence type="ECO:0000256" key="7">
    <source>
        <dbReference type="PIRSR" id="PIRSR602481-1"/>
    </source>
</evidence>
<evidence type="ECO:0000313" key="8">
    <source>
        <dbReference type="EMBL" id="AGO87989.1"/>
    </source>
</evidence>
<feature type="binding site" evidence="7">
    <location>
        <position position="81"/>
    </location>
    <ligand>
        <name>Zn(2+)</name>
        <dbReference type="ChEBI" id="CHEBI:29105"/>
    </ligand>
</feature>
<dbReference type="EMBL" id="KF170421">
    <property type="protein sequence ID" value="AGO87989.1"/>
    <property type="molecule type" value="Genomic_DNA"/>
</dbReference>
<dbReference type="GO" id="GO:0000976">
    <property type="term" value="F:transcription cis-regulatory region binding"/>
    <property type="evidence" value="ECO:0007669"/>
    <property type="project" value="TreeGrafter"/>
</dbReference>
<dbReference type="InterPro" id="IPR036388">
    <property type="entry name" value="WH-like_DNA-bd_sf"/>
</dbReference>
<evidence type="ECO:0000256" key="1">
    <source>
        <dbReference type="ARBA" id="ARBA00007957"/>
    </source>
</evidence>
<feature type="binding site" evidence="7">
    <location>
        <position position="117"/>
    </location>
    <ligand>
        <name>Zn(2+)</name>
        <dbReference type="ChEBI" id="CHEBI:29105"/>
    </ligand>
</feature>
<proteinExistence type="inferred from homology"/>
<sequence length="121" mass="14166">MRFSYQRQRIREILHNTNSHPTADWVYLEVKKSIPNISLGTVYRNLKQLDESGDVKTIYDGNIARYDWNTEPHNHLKCKNCGDLIDIVISDKAIYPKIKKDFKFSVDRVEMLIIGTCKKHA</sequence>
<dbReference type="GO" id="GO:1900376">
    <property type="term" value="P:regulation of secondary metabolite biosynthetic process"/>
    <property type="evidence" value="ECO:0007669"/>
    <property type="project" value="TreeGrafter"/>
</dbReference>
<dbReference type="SUPFAM" id="SSF46785">
    <property type="entry name" value="Winged helix' DNA-binding domain"/>
    <property type="match status" value="1"/>
</dbReference>
<keyword evidence="6" id="KW-0804">Transcription</keyword>
<dbReference type="Gene3D" id="3.30.1490.190">
    <property type="match status" value="1"/>
</dbReference>
<name>S4W7T0_9BACT</name>
<keyword evidence="2" id="KW-0678">Repressor</keyword>
<dbReference type="PANTHER" id="PTHR33202:SF7">
    <property type="entry name" value="FERRIC UPTAKE REGULATION PROTEIN"/>
    <property type="match status" value="1"/>
</dbReference>
<keyword evidence="7" id="KW-0479">Metal-binding</keyword>
<feature type="binding site" evidence="7">
    <location>
        <position position="78"/>
    </location>
    <ligand>
        <name>Zn(2+)</name>
        <dbReference type="ChEBI" id="CHEBI:29105"/>
    </ligand>
</feature>
<dbReference type="PANTHER" id="PTHR33202">
    <property type="entry name" value="ZINC UPTAKE REGULATION PROTEIN"/>
    <property type="match status" value="1"/>
</dbReference>
<comment type="similarity">
    <text evidence="1">Belongs to the Fur family.</text>
</comment>
<reference evidence="8" key="1">
    <citation type="journal article" date="2014" name="ISME J.">
        <title>Genomic properties of Marine Group A bacteria indicate a role in the marine sulfur cycle.</title>
        <authorList>
            <person name="Wright J.J."/>
            <person name="Mewis K."/>
            <person name="Hanson N.W."/>
            <person name="Konwar K.M."/>
            <person name="Maas K.R."/>
            <person name="Hallam S.J."/>
        </authorList>
    </citation>
    <scope>NUCLEOTIDE SEQUENCE</scope>
</reference>
<evidence type="ECO:0000256" key="2">
    <source>
        <dbReference type="ARBA" id="ARBA00022491"/>
    </source>
</evidence>
<keyword evidence="5" id="KW-0238">DNA-binding</keyword>
<dbReference type="GO" id="GO:0008270">
    <property type="term" value="F:zinc ion binding"/>
    <property type="evidence" value="ECO:0007669"/>
    <property type="project" value="TreeGrafter"/>
</dbReference>
<dbReference type="InterPro" id="IPR043135">
    <property type="entry name" value="Fur_C"/>
</dbReference>
<dbReference type="InterPro" id="IPR036390">
    <property type="entry name" value="WH_DNA-bd_sf"/>
</dbReference>
<keyword evidence="4" id="KW-0805">Transcription regulation</keyword>
<dbReference type="GO" id="GO:0045892">
    <property type="term" value="P:negative regulation of DNA-templated transcription"/>
    <property type="evidence" value="ECO:0007669"/>
    <property type="project" value="TreeGrafter"/>
</dbReference>